<dbReference type="OrthoDB" id="2405700at2759"/>
<organism evidence="2 3">
    <name type="scientific">Sungouiella intermedia</name>
    <dbReference type="NCBI Taxonomy" id="45354"/>
    <lineage>
        <taxon>Eukaryota</taxon>
        <taxon>Fungi</taxon>
        <taxon>Dikarya</taxon>
        <taxon>Ascomycota</taxon>
        <taxon>Saccharomycotina</taxon>
        <taxon>Pichiomycetes</taxon>
        <taxon>Metschnikowiaceae</taxon>
        <taxon>Sungouiella</taxon>
    </lineage>
</organism>
<feature type="compositionally biased region" description="Polar residues" evidence="1">
    <location>
        <begin position="68"/>
        <end position="109"/>
    </location>
</feature>
<dbReference type="EMBL" id="LT635756">
    <property type="protein sequence ID" value="SGZ46926.1"/>
    <property type="molecule type" value="Genomic_DNA"/>
</dbReference>
<dbReference type="PANTHER" id="PTHR28031">
    <property type="entry name" value="PROLINE-RICH PROTEIN HUA1"/>
    <property type="match status" value="1"/>
</dbReference>
<feature type="region of interest" description="Disordered" evidence="1">
    <location>
        <begin position="1"/>
        <end position="109"/>
    </location>
</feature>
<protein>
    <submittedName>
        <fullName evidence="2">CIC11C00000004544</fullName>
    </submittedName>
</protein>
<dbReference type="Proteomes" id="UP000182334">
    <property type="component" value="Chromosome I"/>
</dbReference>
<evidence type="ECO:0000313" key="3">
    <source>
        <dbReference type="Proteomes" id="UP000182334"/>
    </source>
</evidence>
<feature type="compositionally biased region" description="Polar residues" evidence="1">
    <location>
        <begin position="43"/>
        <end position="57"/>
    </location>
</feature>
<dbReference type="STRING" id="45354.A0A1L0B7S2"/>
<reference evidence="2 3" key="1">
    <citation type="submission" date="2016-10" db="EMBL/GenBank/DDBJ databases">
        <authorList>
            <person name="de Groot N.N."/>
        </authorList>
    </citation>
    <scope>NUCLEOTIDE SEQUENCE [LARGE SCALE GENOMIC DNA]</scope>
    <source>
        <strain evidence="2 3">CBS 141442</strain>
    </source>
</reference>
<evidence type="ECO:0000313" key="2">
    <source>
        <dbReference type="EMBL" id="SGZ46926.1"/>
    </source>
</evidence>
<feature type="compositionally biased region" description="Pro residues" evidence="1">
    <location>
        <begin position="30"/>
        <end position="42"/>
    </location>
</feature>
<sequence>MSKPVNNGYDDDITPSEPPPSYSEALNAPPVLPNRPLGPPPNSQQNLGQFTPNSSIPPSVPSRPLSGYQPSGTGLQPSNYSYQGSSSTGRTSYSLQTNSGSGSTNLYSNNPNLPFTYPRGHYCRKCQNTGFKQKNGKPCMDCWGLLYLNTHAYNPNPSLPFRYPKRFICEKCHNTGTKRKNGLTCQDCYARFAPRNNYQVQLSGLGFMDFVSPVSNYLPPGGGVPMRVPPGDPRLGGQLCGNCRGSGQVYFLLDRDLCPVCGGLGRLLNSGPPQQSGYYR</sequence>
<name>A0A1L0B7S2_9ASCO</name>
<dbReference type="PANTHER" id="PTHR28031:SF1">
    <property type="entry name" value="PROLINE-RICH PROTEIN HUA1"/>
    <property type="match status" value="1"/>
</dbReference>
<accession>A0A1L0B7S2</accession>
<keyword evidence="3" id="KW-1185">Reference proteome</keyword>
<evidence type="ECO:0000256" key="1">
    <source>
        <dbReference type="SAM" id="MobiDB-lite"/>
    </source>
</evidence>
<proteinExistence type="predicted"/>
<gene>
    <name evidence="2" type="ORF">SAMEA4029010_CIC11G00000004544</name>
</gene>
<dbReference type="InterPro" id="IPR038910">
    <property type="entry name" value="Hua1-like"/>
</dbReference>
<dbReference type="GO" id="GO:0005737">
    <property type="term" value="C:cytoplasm"/>
    <property type="evidence" value="ECO:0007669"/>
    <property type="project" value="TreeGrafter"/>
</dbReference>
<dbReference type="AlphaFoldDB" id="A0A1L0B7S2"/>
<dbReference type="InterPro" id="IPR036280">
    <property type="entry name" value="Multihaem_cyt_sf"/>
</dbReference>
<dbReference type="SUPFAM" id="SSF48695">
    <property type="entry name" value="Multiheme cytochromes"/>
    <property type="match status" value="1"/>
</dbReference>